<keyword evidence="1" id="KW-1133">Transmembrane helix</keyword>
<name>A0A1I2BUB3_9ACTN</name>
<evidence type="ECO:0000313" key="2">
    <source>
        <dbReference type="EMBL" id="SFE59702.1"/>
    </source>
</evidence>
<keyword evidence="1" id="KW-0812">Transmembrane</keyword>
<sequence>MALYRNPRDKRVFVPRPNGSVVLNFAHPIAWAILMCMTVIPFVIVTVVTVAVFL</sequence>
<dbReference type="EMBL" id="FONV01000002">
    <property type="protein sequence ID" value="SFE59702.1"/>
    <property type="molecule type" value="Genomic_DNA"/>
</dbReference>
<reference evidence="2 3" key="1">
    <citation type="submission" date="2016-10" db="EMBL/GenBank/DDBJ databases">
        <authorList>
            <person name="de Groot N.N."/>
        </authorList>
    </citation>
    <scope>NUCLEOTIDE SEQUENCE [LARGE SCALE GENOMIC DNA]</scope>
    <source>
        <strain evidence="2 3">DSM 43019</strain>
    </source>
</reference>
<organism evidence="2 3">
    <name type="scientific">Actinoplanes philippinensis</name>
    <dbReference type="NCBI Taxonomy" id="35752"/>
    <lineage>
        <taxon>Bacteria</taxon>
        <taxon>Bacillati</taxon>
        <taxon>Actinomycetota</taxon>
        <taxon>Actinomycetes</taxon>
        <taxon>Micromonosporales</taxon>
        <taxon>Micromonosporaceae</taxon>
        <taxon>Actinoplanes</taxon>
    </lineage>
</organism>
<protein>
    <submittedName>
        <fullName evidence="2">Uncharacterized protein</fullName>
    </submittedName>
</protein>
<feature type="transmembrane region" description="Helical" evidence="1">
    <location>
        <begin position="29"/>
        <end position="53"/>
    </location>
</feature>
<dbReference type="AlphaFoldDB" id="A0A1I2BUB3"/>
<keyword evidence="3" id="KW-1185">Reference proteome</keyword>
<keyword evidence="1" id="KW-0472">Membrane</keyword>
<dbReference type="Proteomes" id="UP000199645">
    <property type="component" value="Unassembled WGS sequence"/>
</dbReference>
<dbReference type="STRING" id="35752.SAMN05421541_102533"/>
<dbReference type="OrthoDB" id="3298723at2"/>
<evidence type="ECO:0000256" key="1">
    <source>
        <dbReference type="SAM" id="Phobius"/>
    </source>
</evidence>
<accession>A0A1I2BUB3</accession>
<proteinExistence type="predicted"/>
<dbReference type="RefSeq" id="WP_093610861.1">
    <property type="nucleotide sequence ID" value="NZ_BOMT01000019.1"/>
</dbReference>
<gene>
    <name evidence="2" type="ORF">SAMN05421541_102533</name>
</gene>
<evidence type="ECO:0000313" key="3">
    <source>
        <dbReference type="Proteomes" id="UP000199645"/>
    </source>
</evidence>